<feature type="binding site" evidence="7">
    <location>
        <begin position="200"/>
        <end position="203"/>
    </location>
    <ligand>
        <name>GTP</name>
        <dbReference type="ChEBI" id="CHEBI:37565"/>
    </ligand>
</feature>
<name>A0ABD3RVE8_9STRA</name>
<dbReference type="CDD" id="cd04154">
    <property type="entry name" value="Arl2"/>
    <property type="match status" value="1"/>
</dbReference>
<feature type="binding site" evidence="8">
    <location>
        <position position="122"/>
    </location>
    <ligand>
        <name>Mg(2+)</name>
        <dbReference type="ChEBI" id="CHEBI:18420"/>
    </ligand>
</feature>
<dbReference type="NCBIfam" id="TIGR00231">
    <property type="entry name" value="small_GTP"/>
    <property type="match status" value="1"/>
</dbReference>
<dbReference type="SMART" id="SM00178">
    <property type="entry name" value="SAR"/>
    <property type="match status" value="1"/>
</dbReference>
<protein>
    <recommendedName>
        <fullName evidence="6">ADP-ribosylation factor-like protein 2</fullName>
    </recommendedName>
</protein>
<dbReference type="PRINTS" id="PR00328">
    <property type="entry name" value="SAR1GTPBP"/>
</dbReference>
<sequence>MPHRSLGSTRKLIDLRMVFPAPVDMFRSVRRRFAPFVSPLVTPVRGGEEDVEGALGCDVLKANQKIGNISITTSGMGLLSILKKVKEKEKEVRILILGLDNAGKTTILRKFCGESIDTIEPTLGFNIKTLEHKNYQLNVWDVGGQKTIRAYWRNYFERTDGVIWVVDSADQVRLETCRGELCALLDQEKLAGASLLIFANKQDVRGALDADEIEEALGLREGTSFLNRHWSIRGCSAVTGEGLMEGMDWIIEDIAKRIFMLS</sequence>
<dbReference type="SUPFAM" id="SSF52540">
    <property type="entry name" value="P-loop containing nucleoside triphosphate hydrolases"/>
    <property type="match status" value="1"/>
</dbReference>
<comment type="caution">
    <text evidence="10">The sequence shown here is derived from an EMBL/GenBank/DDBJ whole genome shotgun (WGS) entry which is preliminary data.</text>
</comment>
<comment type="similarity">
    <text evidence="1 9">Belongs to the small GTPase superfamily. Arf family.</text>
</comment>
<evidence type="ECO:0000256" key="6">
    <source>
        <dbReference type="ARBA" id="ARBA00026198"/>
    </source>
</evidence>
<dbReference type="InterPro" id="IPR006689">
    <property type="entry name" value="Small_GTPase_ARF/SAR"/>
</dbReference>
<feature type="binding site" evidence="8">
    <location>
        <position position="105"/>
    </location>
    <ligand>
        <name>Mg(2+)</name>
        <dbReference type="ChEBI" id="CHEBI:18420"/>
    </ligand>
</feature>
<dbReference type="EMBL" id="JALLPB020000161">
    <property type="protein sequence ID" value="KAL3816186.1"/>
    <property type="molecule type" value="Genomic_DNA"/>
</dbReference>
<dbReference type="AlphaFoldDB" id="A0ABD3RVE8"/>
<evidence type="ECO:0000256" key="1">
    <source>
        <dbReference type="ARBA" id="ARBA00010290"/>
    </source>
</evidence>
<feature type="binding site" evidence="7">
    <location>
        <position position="144"/>
    </location>
    <ligand>
        <name>GTP</name>
        <dbReference type="ChEBI" id="CHEBI:37565"/>
    </ligand>
</feature>
<evidence type="ECO:0000256" key="9">
    <source>
        <dbReference type="RuleBase" id="RU003925"/>
    </source>
</evidence>
<accession>A0ABD3RVE8</accession>
<dbReference type="Proteomes" id="UP001530377">
    <property type="component" value="Unassembled WGS sequence"/>
</dbReference>
<keyword evidence="8" id="KW-0460">Magnesium</keyword>
<keyword evidence="11" id="KW-1185">Reference proteome</keyword>
<evidence type="ECO:0000256" key="4">
    <source>
        <dbReference type="ARBA" id="ARBA00023134"/>
    </source>
</evidence>
<keyword evidence="2" id="KW-0519">Myristate</keyword>
<dbReference type="InterPro" id="IPR027417">
    <property type="entry name" value="P-loop_NTPase"/>
</dbReference>
<keyword evidence="4 7" id="KW-0342">GTP-binding</keyword>
<dbReference type="InterPro" id="IPR045873">
    <property type="entry name" value="Arl2"/>
</dbReference>
<dbReference type="Gene3D" id="3.40.50.300">
    <property type="entry name" value="P-loop containing nucleotide triphosphate hydrolases"/>
    <property type="match status" value="1"/>
</dbReference>
<dbReference type="PROSITE" id="PS51417">
    <property type="entry name" value="ARF"/>
    <property type="match status" value="1"/>
</dbReference>
<evidence type="ECO:0000256" key="3">
    <source>
        <dbReference type="ARBA" id="ARBA00022741"/>
    </source>
</evidence>
<organism evidence="10 11">
    <name type="scientific">Cyclostephanos tholiformis</name>
    <dbReference type="NCBI Taxonomy" id="382380"/>
    <lineage>
        <taxon>Eukaryota</taxon>
        <taxon>Sar</taxon>
        <taxon>Stramenopiles</taxon>
        <taxon>Ochrophyta</taxon>
        <taxon>Bacillariophyta</taxon>
        <taxon>Coscinodiscophyceae</taxon>
        <taxon>Thalassiosirophycidae</taxon>
        <taxon>Stephanodiscales</taxon>
        <taxon>Stephanodiscaceae</taxon>
        <taxon>Cyclostephanos</taxon>
    </lineage>
</organism>
<evidence type="ECO:0000256" key="2">
    <source>
        <dbReference type="ARBA" id="ARBA00022707"/>
    </source>
</evidence>
<dbReference type="SMART" id="SM00177">
    <property type="entry name" value="ARF"/>
    <property type="match status" value="1"/>
</dbReference>
<dbReference type="Pfam" id="PF00025">
    <property type="entry name" value="Arf"/>
    <property type="match status" value="1"/>
</dbReference>
<dbReference type="GO" id="GO:0005525">
    <property type="term" value="F:GTP binding"/>
    <property type="evidence" value="ECO:0007669"/>
    <property type="project" value="UniProtKB-KW"/>
</dbReference>
<evidence type="ECO:0000256" key="5">
    <source>
        <dbReference type="ARBA" id="ARBA00023288"/>
    </source>
</evidence>
<evidence type="ECO:0000256" key="7">
    <source>
        <dbReference type="PIRSR" id="PIRSR606689-1"/>
    </source>
</evidence>
<dbReference type="InterPro" id="IPR044612">
    <property type="entry name" value="ARL2/3"/>
</dbReference>
<keyword evidence="5" id="KW-0449">Lipoprotein</keyword>
<dbReference type="PANTHER" id="PTHR45697">
    <property type="entry name" value="ADP-RIBOSYLATION FACTOR-LIKE PROTEIN 2-RELATED"/>
    <property type="match status" value="1"/>
</dbReference>
<proteinExistence type="inferred from homology"/>
<evidence type="ECO:0000313" key="10">
    <source>
        <dbReference type="EMBL" id="KAL3816186.1"/>
    </source>
</evidence>
<dbReference type="InterPro" id="IPR005225">
    <property type="entry name" value="Small_GTP-bd"/>
</dbReference>
<keyword evidence="8" id="KW-0479">Metal-binding</keyword>
<dbReference type="FunFam" id="3.40.50.300:FF:000393">
    <property type="entry name" value="ADP-ribosylation factor-like 2, arl2"/>
    <property type="match status" value="1"/>
</dbReference>
<gene>
    <name evidence="10" type="ORF">ACHAXA_007304</name>
</gene>
<reference evidence="10 11" key="1">
    <citation type="submission" date="2024-10" db="EMBL/GenBank/DDBJ databases">
        <title>Updated reference genomes for cyclostephanoid diatoms.</title>
        <authorList>
            <person name="Roberts W.R."/>
            <person name="Alverson A.J."/>
        </authorList>
    </citation>
    <scope>NUCLEOTIDE SEQUENCE [LARGE SCALE GENOMIC DNA]</scope>
    <source>
        <strain evidence="10 11">AJA228-03</strain>
    </source>
</reference>
<evidence type="ECO:0000256" key="8">
    <source>
        <dbReference type="PIRSR" id="PIRSR606689-2"/>
    </source>
</evidence>
<evidence type="ECO:0000313" key="11">
    <source>
        <dbReference type="Proteomes" id="UP001530377"/>
    </source>
</evidence>
<keyword evidence="3 7" id="KW-0547">Nucleotide-binding</keyword>
<feature type="binding site" evidence="7">
    <location>
        <begin position="98"/>
        <end position="105"/>
    </location>
    <ligand>
        <name>GTP</name>
        <dbReference type="ChEBI" id="CHEBI:37565"/>
    </ligand>
</feature>